<sequence length="404" mass="45292">MKNHNLYLILLTSITLLGSFNSTLADGIFNNIENAKLIQSSSIVPTDGNYVFKNVGTGQTIQHDRKNDVPNIYTSGDGGDSGSILPAAHHHRHHRARGGKHDDDDDDSLEVVSALELRSHRTRTKWISIRTTATTGNPKCISAQWGYHTEGGADHAGTLYECVVDPLNLEATLEKPKQWWLLMPVEAAKNLNSDQTLDLKNQILSQNKHMKMKDNPIISRIVEDQGKASGDQLPTPFWNPKTNRIENFSSPDKPKSKRHYDLSGERKRELENSLPTSHIVNTTNAMPVAQALNEVHGDPNHNQDLIENAQDLSHADASPLKMFDKRTTRHHVYSKTASQIHPKRKEADGSLGPFYVVSVDHLYDMETRVWTSAVKKTVGNQLSLVLKKLDPNDKTQQWYLDVQA</sequence>
<feature type="chain" id="PRO_5036137726" evidence="2">
    <location>
        <begin position="26"/>
        <end position="404"/>
    </location>
</feature>
<evidence type="ECO:0000313" key="5">
    <source>
        <dbReference type="Proteomes" id="UP000324748"/>
    </source>
</evidence>
<dbReference type="Proteomes" id="UP000325313">
    <property type="component" value="Unassembled WGS sequence"/>
</dbReference>
<name>A0A5B0PAJ6_PUCGR</name>
<accession>A0A5B0PAJ6</accession>
<dbReference type="Proteomes" id="UP000324748">
    <property type="component" value="Unassembled WGS sequence"/>
</dbReference>
<feature type="compositionally biased region" description="Basic residues" evidence="1">
    <location>
        <begin position="88"/>
        <end position="98"/>
    </location>
</feature>
<organism evidence="3 5">
    <name type="scientific">Puccinia graminis f. sp. tritici</name>
    <dbReference type="NCBI Taxonomy" id="56615"/>
    <lineage>
        <taxon>Eukaryota</taxon>
        <taxon>Fungi</taxon>
        <taxon>Dikarya</taxon>
        <taxon>Basidiomycota</taxon>
        <taxon>Pucciniomycotina</taxon>
        <taxon>Pucciniomycetes</taxon>
        <taxon>Pucciniales</taxon>
        <taxon>Pucciniaceae</taxon>
        <taxon>Puccinia</taxon>
    </lineage>
</organism>
<evidence type="ECO:0000313" key="4">
    <source>
        <dbReference type="EMBL" id="KAA1125620.1"/>
    </source>
</evidence>
<evidence type="ECO:0000313" key="6">
    <source>
        <dbReference type="Proteomes" id="UP000325313"/>
    </source>
</evidence>
<keyword evidence="5" id="KW-1185">Reference proteome</keyword>
<keyword evidence="2" id="KW-0732">Signal</keyword>
<protein>
    <submittedName>
        <fullName evidence="3">Uncharacterized protein</fullName>
    </submittedName>
</protein>
<feature type="region of interest" description="Disordered" evidence="1">
    <location>
        <begin position="226"/>
        <end position="271"/>
    </location>
</feature>
<evidence type="ECO:0000256" key="1">
    <source>
        <dbReference type="SAM" id="MobiDB-lite"/>
    </source>
</evidence>
<proteinExistence type="predicted"/>
<feature type="signal peptide" evidence="2">
    <location>
        <begin position="1"/>
        <end position="25"/>
    </location>
</feature>
<feature type="compositionally biased region" description="Polar residues" evidence="1">
    <location>
        <begin position="240"/>
        <end position="250"/>
    </location>
</feature>
<feature type="region of interest" description="Disordered" evidence="1">
    <location>
        <begin position="74"/>
        <end position="106"/>
    </location>
</feature>
<dbReference type="OrthoDB" id="2501520at2759"/>
<reference evidence="5 6" key="1">
    <citation type="submission" date="2019-05" db="EMBL/GenBank/DDBJ databases">
        <title>Emergence of the Ug99 lineage of the wheat stem rust pathogen through somatic hybridization.</title>
        <authorList>
            <person name="Li F."/>
            <person name="Upadhyaya N.M."/>
            <person name="Sperschneider J."/>
            <person name="Matny O."/>
            <person name="Nguyen-Phuc H."/>
            <person name="Mago R."/>
            <person name="Raley C."/>
            <person name="Miller M.E."/>
            <person name="Silverstein K.A.T."/>
            <person name="Henningsen E."/>
            <person name="Hirsch C.D."/>
            <person name="Visser B."/>
            <person name="Pretorius Z.A."/>
            <person name="Steffenson B.J."/>
            <person name="Schwessinger B."/>
            <person name="Dodds P.N."/>
            <person name="Figueroa M."/>
        </authorList>
    </citation>
    <scope>NUCLEOTIDE SEQUENCE [LARGE SCALE GENOMIC DNA]</scope>
    <source>
        <strain evidence="3">21-0</strain>
        <strain evidence="4 6">Ug99</strain>
    </source>
</reference>
<dbReference type="EMBL" id="VDEP01000176">
    <property type="protein sequence ID" value="KAA1125620.1"/>
    <property type="molecule type" value="Genomic_DNA"/>
</dbReference>
<feature type="compositionally biased region" description="Basic and acidic residues" evidence="1">
    <location>
        <begin position="259"/>
        <end position="271"/>
    </location>
</feature>
<evidence type="ECO:0000256" key="2">
    <source>
        <dbReference type="SAM" id="SignalP"/>
    </source>
</evidence>
<dbReference type="AlphaFoldDB" id="A0A5B0PAJ6"/>
<dbReference type="EMBL" id="VSWC01000066">
    <property type="protein sequence ID" value="KAA1098351.1"/>
    <property type="molecule type" value="Genomic_DNA"/>
</dbReference>
<comment type="caution">
    <text evidence="3">The sequence shown here is derived from an EMBL/GenBank/DDBJ whole genome shotgun (WGS) entry which is preliminary data.</text>
</comment>
<gene>
    <name evidence="3" type="ORF">PGT21_033978</name>
    <name evidence="4" type="ORF">PGTUg99_012451</name>
</gene>
<evidence type="ECO:0000313" key="3">
    <source>
        <dbReference type="EMBL" id="KAA1098351.1"/>
    </source>
</evidence>